<dbReference type="EMBL" id="SJPX01000001">
    <property type="protein sequence ID" value="TWU57826.1"/>
    <property type="molecule type" value="Genomic_DNA"/>
</dbReference>
<feature type="compositionally biased region" description="Polar residues" evidence="5">
    <location>
        <begin position="755"/>
        <end position="779"/>
    </location>
</feature>
<comment type="caution">
    <text evidence="7">The sequence shown here is derived from an EMBL/GenBank/DDBJ whole genome shotgun (WGS) entry which is preliminary data.</text>
</comment>
<organism evidence="7 8">
    <name type="scientific">Rubripirellula reticaptiva</name>
    <dbReference type="NCBI Taxonomy" id="2528013"/>
    <lineage>
        <taxon>Bacteria</taxon>
        <taxon>Pseudomonadati</taxon>
        <taxon>Planctomycetota</taxon>
        <taxon>Planctomycetia</taxon>
        <taxon>Pirellulales</taxon>
        <taxon>Pirellulaceae</taxon>
        <taxon>Rubripirellula</taxon>
    </lineage>
</organism>
<feature type="region of interest" description="Disordered" evidence="5">
    <location>
        <begin position="1121"/>
        <end position="1157"/>
    </location>
</feature>
<feature type="transmembrane region" description="Helical" evidence="6">
    <location>
        <begin position="117"/>
        <end position="135"/>
    </location>
</feature>
<feature type="compositionally biased region" description="Gly residues" evidence="5">
    <location>
        <begin position="636"/>
        <end position="654"/>
    </location>
</feature>
<feature type="compositionally biased region" description="Low complexity" evidence="5">
    <location>
        <begin position="942"/>
        <end position="984"/>
    </location>
</feature>
<comment type="subcellular location">
    <subcellularLocation>
        <location evidence="1">Membrane</location>
        <topology evidence="1">Single-pass membrane protein</topology>
    </subcellularLocation>
</comment>
<feature type="compositionally biased region" description="Low complexity" evidence="5">
    <location>
        <begin position="672"/>
        <end position="689"/>
    </location>
</feature>
<feature type="compositionally biased region" description="Low complexity" evidence="5">
    <location>
        <begin position="846"/>
        <end position="860"/>
    </location>
</feature>
<dbReference type="GO" id="GO:0016020">
    <property type="term" value="C:membrane"/>
    <property type="evidence" value="ECO:0007669"/>
    <property type="project" value="UniProtKB-SubCell"/>
</dbReference>
<evidence type="ECO:0000256" key="4">
    <source>
        <dbReference type="ARBA" id="ARBA00023136"/>
    </source>
</evidence>
<evidence type="ECO:0000256" key="6">
    <source>
        <dbReference type="SAM" id="Phobius"/>
    </source>
</evidence>
<feature type="transmembrane region" description="Helical" evidence="6">
    <location>
        <begin position="211"/>
        <end position="230"/>
    </location>
</feature>
<evidence type="ECO:0000313" key="7">
    <source>
        <dbReference type="EMBL" id="TWU57826.1"/>
    </source>
</evidence>
<feature type="compositionally biased region" description="Polar residues" evidence="5">
    <location>
        <begin position="905"/>
        <end position="928"/>
    </location>
</feature>
<proteinExistence type="predicted"/>
<sequence length="1170" mass="121184">MREFQPPRLYWGVHSPWPTRLTDVAHSKLGSLMSIVSPSSSSRSPGSAGSAVTADSVKQPTGSTAAELLIQARIIETASALWWAELIRRSLGLVIAAIVGVLIWVIVDQWIYSAGALVRWIALVGFLVGSGWYVYKRVLPLIGNEVSAEYAARSLERDMPELRQALTSYITLRSTADISGLSGRVVRSIGASAAGRLKKHNALPVEATGTLAWWIATAIAMSILVGYAVVSPKNSLQSVIRLAAPMATIDSPRRVSIADVLPGDAEAIAGRAVDVSAMIGGMRADEQPIVQWDLPAGSSQAVLEPDAEGGPRRFVGSFTLPYSASGVVPYRIIAGDAVAGPFNLNVRDIPVVALDSVLYQPPGYTRQSEYTRSTGAIEAIEGTKITVRATVNRSVARAAIEFNPRPLGDTVRATAGVAGMKLENEGTRLSASFVLKGTRGRSSAVELDSYRIRVWDPSDQTNPDPIIYPIRVIADLAPEVAIVMPVNSPKNVPINAQQIIEVHAADPDFGLKEIRLEIRSGIDMIAQPVIWSPSADNRNRAAGNQVAEYRFRPGDQLRGGLGMRIGDTVEVIAVATDNRFVEGDQTIEPNVTRTDPITLRIVAADALPPAGDPESEGMSAPDDQPASNAKKKDDGAGGNSSGEGQPQSGGGSGGPDAKQQQPGKGESGGDSGESSGQNDSENEPSDAGSSGDGQSGESKSNDSQSGDQSSDPQGNEPGEKSTGSQDSGASGGDSSREPGQESDAEPGAESGGTEGQSSDSGSTPSGKQSDRNSSPAQSGERSDGENQGGESSSSGSKGEGKSDRQPGQPGSADGQGEPASPQHDAEAFERIKEYLDQKSKEGGQAEGQPSQGGESSSETGAGERDAGDKGSDQTNANQNGAESAGSKQGDAPESGESAAGDPSKGESSGDQSASDDPTGSPTDPQSASGEAGKADPGTGEPSGDQGQSGESASSAESRQSGQSGEPGQSDGNSAASDSSKSGSAKSDDSAKGEPSASDSGESASSGSNAASAKARRENQDDANSEMSPGMGDGNDGLGRGGDVELPPDAVNTDYAKEATDLVLDYLEQTRDQPDSELLRKLNWTPADLQKFRDRWKGVRDLGSPAGEAKSNQQIEDALRSLGLREPGTATTGNARDAADAMQGIRDSGNRKPPPAAYRDAFDAFRRSMGK</sequence>
<accession>A0A5C6FCK0</accession>
<feature type="compositionally biased region" description="Polar residues" evidence="5">
    <location>
        <begin position="872"/>
        <end position="881"/>
    </location>
</feature>
<keyword evidence="2 6" id="KW-0812">Transmembrane</keyword>
<reference evidence="7 8" key="1">
    <citation type="submission" date="2019-02" db="EMBL/GenBank/DDBJ databases">
        <title>Deep-cultivation of Planctomycetes and their phenomic and genomic characterization uncovers novel biology.</title>
        <authorList>
            <person name="Wiegand S."/>
            <person name="Jogler M."/>
            <person name="Boedeker C."/>
            <person name="Pinto D."/>
            <person name="Vollmers J."/>
            <person name="Rivas-Marin E."/>
            <person name="Kohn T."/>
            <person name="Peeters S.H."/>
            <person name="Heuer A."/>
            <person name="Rast P."/>
            <person name="Oberbeckmann S."/>
            <person name="Bunk B."/>
            <person name="Jeske O."/>
            <person name="Meyerdierks A."/>
            <person name="Storesund J.E."/>
            <person name="Kallscheuer N."/>
            <person name="Luecker S."/>
            <person name="Lage O.M."/>
            <person name="Pohl T."/>
            <person name="Merkel B.J."/>
            <person name="Hornburger P."/>
            <person name="Mueller R.-W."/>
            <person name="Bruemmer F."/>
            <person name="Labrenz M."/>
            <person name="Spormann A.M."/>
            <person name="Op Den Camp H."/>
            <person name="Overmann J."/>
            <person name="Amann R."/>
            <person name="Jetten M.S.M."/>
            <person name="Mascher T."/>
            <person name="Medema M.H."/>
            <person name="Devos D.P."/>
            <person name="Kaster A.-K."/>
            <person name="Ovreas L."/>
            <person name="Rohde M."/>
            <person name="Galperin M.Y."/>
            <person name="Jogler C."/>
        </authorList>
    </citation>
    <scope>NUCLEOTIDE SEQUENCE [LARGE SCALE GENOMIC DNA]</scope>
    <source>
        <strain evidence="7 8">Poly59</strain>
    </source>
</reference>
<feature type="region of interest" description="Disordered" evidence="5">
    <location>
        <begin position="36"/>
        <end position="55"/>
    </location>
</feature>
<gene>
    <name evidence="7" type="ORF">Poly59_07350</name>
</gene>
<keyword evidence="8" id="KW-1185">Reference proteome</keyword>
<evidence type="ECO:0000256" key="5">
    <source>
        <dbReference type="SAM" id="MobiDB-lite"/>
    </source>
</evidence>
<feature type="compositionally biased region" description="Basic and acidic residues" evidence="5">
    <location>
        <begin position="823"/>
        <end position="843"/>
    </location>
</feature>
<evidence type="ECO:0000256" key="1">
    <source>
        <dbReference type="ARBA" id="ARBA00004167"/>
    </source>
</evidence>
<evidence type="ECO:0000256" key="3">
    <source>
        <dbReference type="ARBA" id="ARBA00022989"/>
    </source>
</evidence>
<name>A0A5C6FCK0_9BACT</name>
<dbReference type="GO" id="GO:0071944">
    <property type="term" value="C:cell periphery"/>
    <property type="evidence" value="ECO:0007669"/>
    <property type="project" value="UniProtKB-ARBA"/>
</dbReference>
<keyword evidence="4 6" id="KW-0472">Membrane</keyword>
<feature type="compositionally biased region" description="Low complexity" evidence="5">
    <location>
        <begin position="995"/>
        <end position="1012"/>
    </location>
</feature>
<evidence type="ECO:0000256" key="2">
    <source>
        <dbReference type="ARBA" id="ARBA00022692"/>
    </source>
</evidence>
<feature type="compositionally biased region" description="Basic and acidic residues" evidence="5">
    <location>
        <begin position="861"/>
        <end position="871"/>
    </location>
</feature>
<feature type="region of interest" description="Disordered" evidence="5">
    <location>
        <begin position="607"/>
        <end position="1053"/>
    </location>
</feature>
<dbReference type="InterPro" id="IPR051694">
    <property type="entry name" value="Immunoregulatory_rcpt-like"/>
</dbReference>
<feature type="compositionally biased region" description="Gly residues" evidence="5">
    <location>
        <begin position="1030"/>
        <end position="1040"/>
    </location>
</feature>
<keyword evidence="3 6" id="KW-1133">Transmembrane helix</keyword>
<protein>
    <submittedName>
        <fullName evidence="7">Uncharacterized protein</fullName>
    </submittedName>
</protein>
<feature type="compositionally biased region" description="Low complexity" evidence="5">
    <location>
        <begin position="695"/>
        <end position="713"/>
    </location>
</feature>
<dbReference type="Proteomes" id="UP000317977">
    <property type="component" value="Unassembled WGS sequence"/>
</dbReference>
<feature type="compositionally biased region" description="Low complexity" evidence="5">
    <location>
        <begin position="36"/>
        <end position="52"/>
    </location>
</feature>
<evidence type="ECO:0000313" key="8">
    <source>
        <dbReference type="Proteomes" id="UP000317977"/>
    </source>
</evidence>
<dbReference type="AlphaFoldDB" id="A0A5C6FCK0"/>
<dbReference type="PANTHER" id="PTHR15549">
    <property type="entry name" value="PAIRED IMMUNOGLOBULIN-LIKE TYPE 2 RECEPTOR"/>
    <property type="match status" value="1"/>
</dbReference>
<feature type="transmembrane region" description="Helical" evidence="6">
    <location>
        <begin position="91"/>
        <end position="111"/>
    </location>
</feature>